<dbReference type="SMART" id="SM00387">
    <property type="entry name" value="HATPase_c"/>
    <property type="match status" value="1"/>
</dbReference>
<dbReference type="GO" id="GO:0004721">
    <property type="term" value="F:phosphoprotein phosphatase activity"/>
    <property type="evidence" value="ECO:0007669"/>
    <property type="project" value="TreeGrafter"/>
</dbReference>
<evidence type="ECO:0000313" key="14">
    <source>
        <dbReference type="EMBL" id="CED93515.1"/>
    </source>
</evidence>
<evidence type="ECO:0000256" key="9">
    <source>
        <dbReference type="ARBA" id="ARBA00022989"/>
    </source>
</evidence>
<dbReference type="InterPro" id="IPR003661">
    <property type="entry name" value="HisK_dim/P_dom"/>
</dbReference>
<protein>
    <recommendedName>
        <fullName evidence="3">histidine kinase</fullName>
        <ecNumber evidence="3">2.7.13.3</ecNumber>
    </recommendedName>
</protein>
<evidence type="ECO:0000256" key="8">
    <source>
        <dbReference type="ARBA" id="ARBA00022777"/>
    </source>
</evidence>
<keyword evidence="7 12" id="KW-0812">Transmembrane</keyword>
<dbReference type="CDD" id="cd00082">
    <property type="entry name" value="HisKA"/>
    <property type="match status" value="1"/>
</dbReference>
<organism evidence="14 15">
    <name type="scientific">Romboutsia ilealis</name>
    <dbReference type="NCBI Taxonomy" id="1115758"/>
    <lineage>
        <taxon>Bacteria</taxon>
        <taxon>Bacillati</taxon>
        <taxon>Bacillota</taxon>
        <taxon>Clostridia</taxon>
        <taxon>Peptostreptococcales</taxon>
        <taxon>Peptostreptococcaceae</taxon>
        <taxon>Romboutsia</taxon>
    </lineage>
</organism>
<sequence length="413" mass="47203">MFLSNVEVKGFIRNYLILFTITIVFSIGISFVSINIIKNKVVENNQAIIGSIVAANPSFEKEIINVITQGKSTKNLNLGKDILNKYNYNKNISLNNEPIIKSSLPKIIRLNALFIVVIFLVIILMVMVYFKNFYNDIKDMTDYVYHSSEGRDFEMKKRNQEGQIGLLKTELLKMTNILKEKVDLLNKEKVFLNDTISDISHQLKTPMTSLIILNDLMYGDISKETKHEFLNKIKSQLTRMEWLIKSILKLSKIEAKVIDFNKEKVNVKELITRAIQPSIIPIELKNINISISGEEDITYIGDINWSTEALVNVIKNCVEHTPTGGNLDIKYEQNPLYLEIIIKDDGEGIDKKDLPHIFKRFYKGKSNSKEDSVGIGLAMAKSIIESQNGDIYVKSEKNKGTEFHIVIHKTYSD</sequence>
<dbReference type="InterPro" id="IPR050351">
    <property type="entry name" value="BphY/WalK/GraS-like"/>
</dbReference>
<dbReference type="PROSITE" id="PS50109">
    <property type="entry name" value="HIS_KIN"/>
    <property type="match status" value="1"/>
</dbReference>
<keyword evidence="9 12" id="KW-1133">Transmembrane helix</keyword>
<dbReference type="Pfam" id="PF00512">
    <property type="entry name" value="HisKA"/>
    <property type="match status" value="1"/>
</dbReference>
<evidence type="ECO:0000256" key="1">
    <source>
        <dbReference type="ARBA" id="ARBA00000085"/>
    </source>
</evidence>
<dbReference type="KEGG" id="ril:CRIB_763"/>
<evidence type="ECO:0000256" key="4">
    <source>
        <dbReference type="ARBA" id="ARBA00022475"/>
    </source>
</evidence>
<dbReference type="SMART" id="SM00388">
    <property type="entry name" value="HisKA"/>
    <property type="match status" value="1"/>
</dbReference>
<dbReference type="PRINTS" id="PR00344">
    <property type="entry name" value="BCTRLSENSOR"/>
</dbReference>
<dbReference type="Gene3D" id="3.30.565.10">
    <property type="entry name" value="Histidine kinase-like ATPase, C-terminal domain"/>
    <property type="match status" value="1"/>
</dbReference>
<feature type="transmembrane region" description="Helical" evidence="12">
    <location>
        <begin position="110"/>
        <end position="130"/>
    </location>
</feature>
<dbReference type="InterPro" id="IPR004358">
    <property type="entry name" value="Sig_transdc_His_kin-like_C"/>
</dbReference>
<keyword evidence="4" id="KW-1003">Cell membrane</keyword>
<accession>A0A1V1HZZ1</accession>
<evidence type="ECO:0000256" key="6">
    <source>
        <dbReference type="ARBA" id="ARBA00022679"/>
    </source>
</evidence>
<dbReference type="AlphaFoldDB" id="A0A1V1HZZ1"/>
<dbReference type="GO" id="GO:0000155">
    <property type="term" value="F:phosphorelay sensor kinase activity"/>
    <property type="evidence" value="ECO:0007669"/>
    <property type="project" value="InterPro"/>
</dbReference>
<dbReference type="Proteomes" id="UP000245622">
    <property type="component" value="Chromosome 1"/>
</dbReference>
<dbReference type="CDD" id="cd00075">
    <property type="entry name" value="HATPase"/>
    <property type="match status" value="1"/>
</dbReference>
<keyword evidence="11 12" id="KW-0472">Membrane</keyword>
<evidence type="ECO:0000256" key="12">
    <source>
        <dbReference type="SAM" id="Phobius"/>
    </source>
</evidence>
<dbReference type="EMBL" id="LN555523">
    <property type="protein sequence ID" value="CED93515.1"/>
    <property type="molecule type" value="Genomic_DNA"/>
</dbReference>
<evidence type="ECO:0000259" key="13">
    <source>
        <dbReference type="PROSITE" id="PS50109"/>
    </source>
</evidence>
<evidence type="ECO:0000256" key="11">
    <source>
        <dbReference type="ARBA" id="ARBA00023136"/>
    </source>
</evidence>
<keyword evidence="15" id="KW-1185">Reference proteome</keyword>
<feature type="domain" description="Histidine kinase" evidence="13">
    <location>
        <begin position="198"/>
        <end position="411"/>
    </location>
</feature>
<evidence type="ECO:0000256" key="10">
    <source>
        <dbReference type="ARBA" id="ARBA00023012"/>
    </source>
</evidence>
<dbReference type="Gene3D" id="1.10.287.130">
    <property type="match status" value="1"/>
</dbReference>
<comment type="catalytic activity">
    <reaction evidence="1">
        <text>ATP + protein L-histidine = ADP + protein N-phospho-L-histidine.</text>
        <dbReference type="EC" id="2.7.13.3"/>
    </reaction>
</comment>
<name>A0A1V1HZZ1_9FIRM</name>
<keyword evidence="5" id="KW-0597">Phosphoprotein</keyword>
<dbReference type="GO" id="GO:0005886">
    <property type="term" value="C:plasma membrane"/>
    <property type="evidence" value="ECO:0007669"/>
    <property type="project" value="UniProtKB-SubCell"/>
</dbReference>
<evidence type="ECO:0000256" key="3">
    <source>
        <dbReference type="ARBA" id="ARBA00012438"/>
    </source>
</evidence>
<evidence type="ECO:0000256" key="5">
    <source>
        <dbReference type="ARBA" id="ARBA00022553"/>
    </source>
</evidence>
<dbReference type="SUPFAM" id="SSF47384">
    <property type="entry name" value="Homodimeric domain of signal transducing histidine kinase"/>
    <property type="match status" value="1"/>
</dbReference>
<evidence type="ECO:0000313" key="15">
    <source>
        <dbReference type="Proteomes" id="UP000245622"/>
    </source>
</evidence>
<reference evidence="14 15" key="1">
    <citation type="submission" date="2014-04" db="EMBL/GenBank/DDBJ databases">
        <authorList>
            <person name="Hornung B.V."/>
        </authorList>
    </citation>
    <scope>NUCLEOTIDE SEQUENCE [LARGE SCALE GENOMIC DNA]</scope>
    <source>
        <strain evidence="14 15">CRIB</strain>
    </source>
</reference>
<evidence type="ECO:0000256" key="2">
    <source>
        <dbReference type="ARBA" id="ARBA00004651"/>
    </source>
</evidence>
<dbReference type="PANTHER" id="PTHR45453:SF2">
    <property type="entry name" value="HISTIDINE KINASE"/>
    <property type="match status" value="1"/>
</dbReference>
<feature type="transmembrane region" description="Helical" evidence="12">
    <location>
        <begin position="15"/>
        <end position="37"/>
    </location>
</feature>
<dbReference type="GO" id="GO:0016036">
    <property type="term" value="P:cellular response to phosphate starvation"/>
    <property type="evidence" value="ECO:0007669"/>
    <property type="project" value="TreeGrafter"/>
</dbReference>
<comment type="subcellular location">
    <subcellularLocation>
        <location evidence="2">Cell membrane</location>
        <topology evidence="2">Multi-pass membrane protein</topology>
    </subcellularLocation>
</comment>
<dbReference type="SUPFAM" id="SSF55874">
    <property type="entry name" value="ATPase domain of HSP90 chaperone/DNA topoisomerase II/histidine kinase"/>
    <property type="match status" value="1"/>
</dbReference>
<dbReference type="InterPro" id="IPR036890">
    <property type="entry name" value="HATPase_C_sf"/>
</dbReference>
<dbReference type="InterPro" id="IPR036097">
    <property type="entry name" value="HisK_dim/P_sf"/>
</dbReference>
<keyword evidence="6 14" id="KW-0808">Transferase</keyword>
<dbReference type="InterPro" id="IPR005467">
    <property type="entry name" value="His_kinase_dom"/>
</dbReference>
<keyword evidence="10" id="KW-0902">Two-component regulatory system</keyword>
<proteinExistence type="predicted"/>
<dbReference type="EC" id="2.7.13.3" evidence="3"/>
<dbReference type="Pfam" id="PF02518">
    <property type="entry name" value="HATPase_c"/>
    <property type="match status" value="1"/>
</dbReference>
<dbReference type="InterPro" id="IPR003594">
    <property type="entry name" value="HATPase_dom"/>
</dbReference>
<dbReference type="PANTHER" id="PTHR45453">
    <property type="entry name" value="PHOSPHATE REGULON SENSOR PROTEIN PHOR"/>
    <property type="match status" value="1"/>
</dbReference>
<gene>
    <name evidence="14" type="ORF">CRIB_763</name>
</gene>
<evidence type="ECO:0000256" key="7">
    <source>
        <dbReference type="ARBA" id="ARBA00022692"/>
    </source>
</evidence>
<keyword evidence="8 14" id="KW-0418">Kinase</keyword>